<dbReference type="BioCyc" id="TASI1091495:G13GE-1233-MONOMER"/>
<dbReference type="HOGENOM" id="CLU_004121_7_3_4"/>
<name>I7IC66_9BURK</name>
<dbReference type="SUPFAM" id="SSF69255">
    <property type="entry name" value="gp5 N-terminal domain-like"/>
    <property type="match status" value="1"/>
</dbReference>
<gene>
    <name evidence="7" type="ORF">KUM_1240</name>
</gene>
<dbReference type="Gene3D" id="2.30.110.50">
    <property type="match status" value="1"/>
</dbReference>
<proteinExistence type="inferred from homology"/>
<dbReference type="Gene3D" id="3.55.50.10">
    <property type="entry name" value="Baseplate protein-like domains"/>
    <property type="match status" value="1"/>
</dbReference>
<evidence type="ECO:0000313" key="7">
    <source>
        <dbReference type="EMBL" id="CCG20021.1"/>
    </source>
</evidence>
<dbReference type="AlphaFoldDB" id="I7IC66"/>
<comment type="subcellular location">
    <subcellularLocation>
        <location evidence="1">Secreted</location>
    </subcellularLocation>
</comment>
<dbReference type="Gene3D" id="2.40.50.230">
    <property type="entry name" value="Gp5 N-terminal domain"/>
    <property type="match status" value="1"/>
</dbReference>
<dbReference type="Pfam" id="PF22178">
    <property type="entry name" value="Gp5_trimer_C"/>
    <property type="match status" value="1"/>
</dbReference>
<dbReference type="KEGG" id="tat:KUM_1240"/>
<dbReference type="Gene3D" id="4.10.220.110">
    <property type="match status" value="1"/>
</dbReference>
<dbReference type="InterPro" id="IPR006531">
    <property type="entry name" value="Gp5/Vgr_OB"/>
</dbReference>
<evidence type="ECO:0000259" key="5">
    <source>
        <dbReference type="Pfam" id="PF04717"/>
    </source>
</evidence>
<dbReference type="NCBIfam" id="TIGR01646">
    <property type="entry name" value="vgr_GE"/>
    <property type="match status" value="1"/>
</dbReference>
<comment type="similarity">
    <text evidence="2">Belongs to the VgrG protein family.</text>
</comment>
<dbReference type="InterPro" id="IPR017847">
    <property type="entry name" value="T6SS_RhsGE_Vgr_subset"/>
</dbReference>
<dbReference type="PANTHER" id="PTHR32305">
    <property type="match status" value="1"/>
</dbReference>
<dbReference type="InterPro" id="IPR050708">
    <property type="entry name" value="T6SS_VgrG/RHS"/>
</dbReference>
<dbReference type="EMBL" id="HE681424">
    <property type="protein sequence ID" value="CCG20021.1"/>
    <property type="molecule type" value="Genomic_DNA"/>
</dbReference>
<accession>I7IC66</accession>
<feature type="domain" description="Gp5/Type VI secretion system Vgr C-terminal trimerisation" evidence="6">
    <location>
        <begin position="519"/>
        <end position="568"/>
    </location>
</feature>
<evidence type="ECO:0000256" key="2">
    <source>
        <dbReference type="ARBA" id="ARBA00005558"/>
    </source>
</evidence>
<reference evidence="7" key="1">
    <citation type="journal article" date="2012" name="Vet. Microbiol.">
        <title>Comparative genomic analyses of the Taylorellae.</title>
        <authorList>
            <person name="Hauser H."/>
            <person name="Richter D.C."/>
            <person name="van Tonder A."/>
            <person name="Clark L."/>
            <person name="Preston A."/>
        </authorList>
    </citation>
    <scope>NUCLEOTIDE SEQUENCE</scope>
    <source>
        <strain evidence="7">14/45</strain>
    </source>
</reference>
<evidence type="ECO:0000259" key="6">
    <source>
        <dbReference type="Pfam" id="PF22178"/>
    </source>
</evidence>
<dbReference type="GO" id="GO:0005576">
    <property type="term" value="C:extracellular region"/>
    <property type="evidence" value="ECO:0007669"/>
    <property type="project" value="UniProtKB-SubCell"/>
</dbReference>
<dbReference type="NCBIfam" id="TIGR03361">
    <property type="entry name" value="VI_Rhs_Vgr"/>
    <property type="match status" value="1"/>
</dbReference>
<feature type="region of interest" description="Disordered" evidence="4">
    <location>
        <begin position="408"/>
        <end position="433"/>
    </location>
</feature>
<dbReference type="Pfam" id="PF04717">
    <property type="entry name" value="Phage_base_V"/>
    <property type="match status" value="1"/>
</dbReference>
<dbReference type="SUPFAM" id="SSF69349">
    <property type="entry name" value="Phage fibre proteins"/>
    <property type="match status" value="1"/>
</dbReference>
<dbReference type="InterPro" id="IPR054030">
    <property type="entry name" value="Gp5_Vgr_C"/>
</dbReference>
<feature type="domain" description="Gp5/Type VI secretion system Vgr protein OB-fold" evidence="5">
    <location>
        <begin position="434"/>
        <end position="502"/>
    </location>
</feature>
<protein>
    <submittedName>
        <fullName evidence="7">RHS domain protein</fullName>
    </submittedName>
</protein>
<evidence type="ECO:0000256" key="1">
    <source>
        <dbReference type="ARBA" id="ARBA00004613"/>
    </source>
</evidence>
<evidence type="ECO:0000256" key="3">
    <source>
        <dbReference type="ARBA" id="ARBA00022525"/>
    </source>
</evidence>
<sequence>MAERMAIAKAAVEDLKFLNLKGKEGISQIYEFEVEMVSKDPNIDVRKMLGTNLTVEVETTTEGGSSEANEIANNPVVGSMKKMMKLAEEKAGEAAEVASIPRKVMEAAIGSVGSPQKPRYFSGRVRRFEMEGPAHDHSEYYIYKATVVAPLWFLNQGKDYKIFQEKSVKDIVKEILDKFNVDHEFKLSGNYRDWGFVVQYNESCFNFISRLMEHEGMYYWFKHEDGSVKMIIADDLSASETFPQYENLNYVSGPSQVGDTRELISSWRHTAQVTPSKYTVIDFDFRKPKTSLDTNTDNKLDGDDDIEVYEWQGGYQELADGDCYAKLRLEEFKTPQEYIEADTNARGVCPGYKFKLANHPRNSENIECLVLNAKYEISVHDYASGSVSQDNFETSFECLPTSIQFRAPRKTPEPKTTGPQTATVVGPEDGKPYTEKHGRVKVHFHWDRDGKKDGEDSCWVRVSSPWASTGYGSLQIPRVGDEVIVDFIGGSPDRPIIVGRVYNEDNKNLVDMTSEAHTTGFRTRTIDGGSDNQNFLLFTDKKGEELVDIQAEKDMKQFIKNDLFITVG</sequence>
<dbReference type="PANTHER" id="PTHR32305:SF15">
    <property type="entry name" value="PROTEIN RHSA-RELATED"/>
    <property type="match status" value="1"/>
</dbReference>
<dbReference type="Pfam" id="PF05954">
    <property type="entry name" value="Phage_GPD"/>
    <property type="match status" value="1"/>
</dbReference>
<organism evidence="7">
    <name type="scientific">Taylorella asinigenitalis 14/45</name>
    <dbReference type="NCBI Taxonomy" id="1091495"/>
    <lineage>
        <taxon>Bacteria</taxon>
        <taxon>Pseudomonadati</taxon>
        <taxon>Pseudomonadota</taxon>
        <taxon>Betaproteobacteria</taxon>
        <taxon>Burkholderiales</taxon>
        <taxon>Alcaligenaceae</taxon>
        <taxon>Taylorella</taxon>
    </lineage>
</organism>
<dbReference type="InterPro" id="IPR037026">
    <property type="entry name" value="Vgr_OB-fold_dom_sf"/>
</dbReference>
<dbReference type="SUPFAM" id="SSF69279">
    <property type="entry name" value="Phage tail proteins"/>
    <property type="match status" value="3"/>
</dbReference>
<evidence type="ECO:0000256" key="4">
    <source>
        <dbReference type="SAM" id="MobiDB-lite"/>
    </source>
</evidence>
<dbReference type="InterPro" id="IPR006533">
    <property type="entry name" value="T6SS_Vgr_RhsGE"/>
</dbReference>
<keyword evidence="3" id="KW-0964">Secreted</keyword>